<keyword evidence="3" id="KW-1185">Reference proteome</keyword>
<dbReference type="Proteomes" id="UP000294003">
    <property type="component" value="Unassembled WGS sequence"/>
</dbReference>
<evidence type="ECO:0000313" key="3">
    <source>
        <dbReference type="Proteomes" id="UP000294003"/>
    </source>
</evidence>
<dbReference type="PANTHER" id="PTHR36175">
    <property type="entry name" value="CYANOPHYCINASE"/>
    <property type="match status" value="1"/>
</dbReference>
<dbReference type="PANTHER" id="PTHR36175:SF1">
    <property type="entry name" value="CYANOPHYCINASE"/>
    <property type="match status" value="1"/>
</dbReference>
<feature type="region of interest" description="Disordered" evidence="1">
    <location>
        <begin position="1"/>
        <end position="42"/>
    </location>
</feature>
<name>A0ABY0HD99_9PEZI</name>
<evidence type="ECO:0000313" key="2">
    <source>
        <dbReference type="EMBL" id="RYO90455.1"/>
    </source>
</evidence>
<protein>
    <recommendedName>
        <fullName evidence="4">Profilin</fullName>
    </recommendedName>
</protein>
<dbReference type="InterPro" id="IPR029062">
    <property type="entry name" value="Class_I_gatase-like"/>
</dbReference>
<evidence type="ECO:0008006" key="4">
    <source>
        <dbReference type="Google" id="ProtNLM"/>
    </source>
</evidence>
<comment type="caution">
    <text evidence="2">The sequence shown here is derived from an EMBL/GenBank/DDBJ whole genome shotgun (WGS) entry which is preliminary data.</text>
</comment>
<feature type="compositionally biased region" description="Basic residues" evidence="1">
    <location>
        <begin position="32"/>
        <end position="42"/>
    </location>
</feature>
<gene>
    <name evidence="2" type="ORF">DL762_002659</name>
</gene>
<reference evidence="2 3" key="1">
    <citation type="submission" date="2018-06" db="EMBL/GenBank/DDBJ databases">
        <title>Complete Genomes of Monosporascus.</title>
        <authorList>
            <person name="Robinson A.J."/>
            <person name="Natvig D.O."/>
        </authorList>
    </citation>
    <scope>NUCLEOTIDE SEQUENCE [LARGE SCALE GENOMIC DNA]</scope>
    <source>
        <strain evidence="2 3">CBS 609.92</strain>
    </source>
</reference>
<evidence type="ECO:0000256" key="1">
    <source>
        <dbReference type="SAM" id="MobiDB-lite"/>
    </source>
</evidence>
<dbReference type="EMBL" id="QJNS01000056">
    <property type="protein sequence ID" value="RYO90455.1"/>
    <property type="molecule type" value="Genomic_DNA"/>
</dbReference>
<sequence>MRQSSPSPSPRKGVLRPGSRPGADTPETWRQERHRSPHLRSRCRRHRRVRGLLTGAKGVRFGGGRQWRLVDAYAGTLREKLFQKVLKWDGVIGWISAGLSIQGSFLALGDTRNNRAIVGGHQQGFGFARNIAMDQHVLVRNRQFDMFDIPKVGPELLRISIDENTAVIVSKNDAEIFGASYVTAHGRKFRSRKG</sequence>
<organism evidence="2 3">
    <name type="scientific">Monosporascus cannonballus</name>
    <dbReference type="NCBI Taxonomy" id="155416"/>
    <lineage>
        <taxon>Eukaryota</taxon>
        <taxon>Fungi</taxon>
        <taxon>Dikarya</taxon>
        <taxon>Ascomycota</taxon>
        <taxon>Pezizomycotina</taxon>
        <taxon>Sordariomycetes</taxon>
        <taxon>Xylariomycetidae</taxon>
        <taxon>Xylariales</taxon>
        <taxon>Xylariales incertae sedis</taxon>
        <taxon>Monosporascus</taxon>
    </lineage>
</organism>
<accession>A0ABY0HD99</accession>
<proteinExistence type="predicted"/>
<dbReference type="Gene3D" id="3.40.50.880">
    <property type="match status" value="1"/>
</dbReference>